<dbReference type="AlphaFoldDB" id="A0AAQ3RCL8"/>
<name>A0AAQ3RCL8_VIGMU</name>
<dbReference type="InterPro" id="IPR044578">
    <property type="entry name" value="BIR6-like"/>
</dbReference>
<gene>
    <name evidence="1" type="ORF">V8G54_035030</name>
</gene>
<evidence type="ECO:0000313" key="2">
    <source>
        <dbReference type="Proteomes" id="UP001374535"/>
    </source>
</evidence>
<sequence length="193" mass="22382">MLVRRFSVKSQLNCALPSTLFPHYFSSSNENNDIQKVFGILNSTSTPEQLKQSLKSSSVFLSNELIDQVLKRVRFSHGIPSQTLEFFRYTGRRKGFYHTVFSLDAMLYILGRSHMFGHVWDLLIECRRKDQTTIMARTVMVVLGRIAKVCSVRQTEKSMTDARNVYHSLKHRYRPNLQTFNILLSGWKTPEDA</sequence>
<protein>
    <recommendedName>
        <fullName evidence="3">Pentatricopeptide repeat-containing protein</fullName>
    </recommendedName>
</protein>
<keyword evidence="2" id="KW-1185">Reference proteome</keyword>
<dbReference type="InterPro" id="IPR011990">
    <property type="entry name" value="TPR-like_helical_dom_sf"/>
</dbReference>
<dbReference type="Proteomes" id="UP001374535">
    <property type="component" value="Chromosome 11"/>
</dbReference>
<dbReference type="PANTHER" id="PTHR47003">
    <property type="entry name" value="OS01G0970900 PROTEIN"/>
    <property type="match status" value="1"/>
</dbReference>
<accession>A0AAQ3RCL8</accession>
<evidence type="ECO:0000313" key="1">
    <source>
        <dbReference type="EMBL" id="WVY89516.1"/>
    </source>
</evidence>
<dbReference type="EMBL" id="CP144690">
    <property type="protein sequence ID" value="WVY89516.1"/>
    <property type="molecule type" value="Genomic_DNA"/>
</dbReference>
<organism evidence="1 2">
    <name type="scientific">Vigna mungo</name>
    <name type="common">Black gram</name>
    <name type="synonym">Phaseolus mungo</name>
    <dbReference type="NCBI Taxonomy" id="3915"/>
    <lineage>
        <taxon>Eukaryota</taxon>
        <taxon>Viridiplantae</taxon>
        <taxon>Streptophyta</taxon>
        <taxon>Embryophyta</taxon>
        <taxon>Tracheophyta</taxon>
        <taxon>Spermatophyta</taxon>
        <taxon>Magnoliopsida</taxon>
        <taxon>eudicotyledons</taxon>
        <taxon>Gunneridae</taxon>
        <taxon>Pentapetalae</taxon>
        <taxon>rosids</taxon>
        <taxon>fabids</taxon>
        <taxon>Fabales</taxon>
        <taxon>Fabaceae</taxon>
        <taxon>Papilionoideae</taxon>
        <taxon>50 kb inversion clade</taxon>
        <taxon>NPAAA clade</taxon>
        <taxon>indigoferoid/millettioid clade</taxon>
        <taxon>Phaseoleae</taxon>
        <taxon>Vigna</taxon>
    </lineage>
</organism>
<proteinExistence type="predicted"/>
<dbReference type="GO" id="GO:0008380">
    <property type="term" value="P:RNA splicing"/>
    <property type="evidence" value="ECO:0007669"/>
    <property type="project" value="InterPro"/>
</dbReference>
<evidence type="ECO:0008006" key="3">
    <source>
        <dbReference type="Google" id="ProtNLM"/>
    </source>
</evidence>
<dbReference type="Gene3D" id="1.25.40.10">
    <property type="entry name" value="Tetratricopeptide repeat domain"/>
    <property type="match status" value="1"/>
</dbReference>
<dbReference type="PANTHER" id="PTHR47003:SF2">
    <property type="entry name" value="OS01G0970900 PROTEIN"/>
    <property type="match status" value="1"/>
</dbReference>
<reference evidence="1 2" key="1">
    <citation type="journal article" date="2023" name="Life. Sci Alliance">
        <title>Evolutionary insights into 3D genome organization and epigenetic landscape of Vigna mungo.</title>
        <authorList>
            <person name="Junaid A."/>
            <person name="Singh B."/>
            <person name="Bhatia S."/>
        </authorList>
    </citation>
    <scope>NUCLEOTIDE SEQUENCE [LARGE SCALE GENOMIC DNA]</scope>
    <source>
        <strain evidence="1">Urdbean</strain>
    </source>
</reference>